<dbReference type="Proteomes" id="UP001420932">
    <property type="component" value="Unassembled WGS sequence"/>
</dbReference>
<protein>
    <recommendedName>
        <fullName evidence="2">Alpha/beta hydrolase fold-3 domain-containing protein</fullName>
    </recommendedName>
</protein>
<evidence type="ECO:0000256" key="1">
    <source>
        <dbReference type="SAM" id="MobiDB-lite"/>
    </source>
</evidence>
<evidence type="ECO:0000259" key="2">
    <source>
        <dbReference type="Pfam" id="PF07859"/>
    </source>
</evidence>
<reference evidence="3 4" key="1">
    <citation type="submission" date="2024-01" db="EMBL/GenBank/DDBJ databases">
        <title>Genome assemblies of Stephania.</title>
        <authorList>
            <person name="Yang L."/>
        </authorList>
    </citation>
    <scope>NUCLEOTIDE SEQUENCE [LARGE SCALE GENOMIC DNA]</scope>
    <source>
        <strain evidence="3">YNDBR</strain>
        <tissue evidence="3">Leaf</tissue>
    </source>
</reference>
<dbReference type="GO" id="GO:0016787">
    <property type="term" value="F:hydrolase activity"/>
    <property type="evidence" value="ECO:0007669"/>
    <property type="project" value="InterPro"/>
</dbReference>
<dbReference type="PANTHER" id="PTHR23024">
    <property type="entry name" value="ARYLACETAMIDE DEACETYLASE"/>
    <property type="match status" value="1"/>
</dbReference>
<feature type="domain" description="Alpha/beta hydrolase fold-3" evidence="2">
    <location>
        <begin position="72"/>
        <end position="298"/>
    </location>
</feature>
<dbReference type="AlphaFoldDB" id="A0AAP0K1J0"/>
<dbReference type="EMBL" id="JBBNAF010000005">
    <property type="protein sequence ID" value="KAK9143615.1"/>
    <property type="molecule type" value="Genomic_DNA"/>
</dbReference>
<dbReference type="Pfam" id="PF07859">
    <property type="entry name" value="Abhydrolase_3"/>
    <property type="match status" value="1"/>
</dbReference>
<dbReference type="InterPro" id="IPR013094">
    <property type="entry name" value="AB_hydrolase_3"/>
</dbReference>
<keyword evidence="4" id="KW-1185">Reference proteome</keyword>
<gene>
    <name evidence="3" type="ORF">Syun_013015</name>
</gene>
<dbReference type="SUPFAM" id="SSF53474">
    <property type="entry name" value="alpha/beta-Hydrolases"/>
    <property type="match status" value="1"/>
</dbReference>
<evidence type="ECO:0000313" key="4">
    <source>
        <dbReference type="Proteomes" id="UP001420932"/>
    </source>
</evidence>
<organism evidence="3 4">
    <name type="scientific">Stephania yunnanensis</name>
    <dbReference type="NCBI Taxonomy" id="152371"/>
    <lineage>
        <taxon>Eukaryota</taxon>
        <taxon>Viridiplantae</taxon>
        <taxon>Streptophyta</taxon>
        <taxon>Embryophyta</taxon>
        <taxon>Tracheophyta</taxon>
        <taxon>Spermatophyta</taxon>
        <taxon>Magnoliopsida</taxon>
        <taxon>Ranunculales</taxon>
        <taxon>Menispermaceae</taxon>
        <taxon>Menispermoideae</taxon>
        <taxon>Cissampelideae</taxon>
        <taxon>Stephania</taxon>
    </lineage>
</organism>
<dbReference type="Gene3D" id="3.40.50.1820">
    <property type="entry name" value="alpha/beta hydrolase"/>
    <property type="match status" value="1"/>
</dbReference>
<dbReference type="InterPro" id="IPR029058">
    <property type="entry name" value="AB_hydrolase_fold"/>
</dbReference>
<evidence type="ECO:0000313" key="3">
    <source>
        <dbReference type="EMBL" id="KAK9143615.1"/>
    </source>
</evidence>
<feature type="compositionally biased region" description="Polar residues" evidence="1">
    <location>
        <begin position="28"/>
        <end position="40"/>
    </location>
</feature>
<feature type="region of interest" description="Disordered" evidence="1">
    <location>
        <begin position="9"/>
        <end position="40"/>
    </location>
</feature>
<dbReference type="PANTHER" id="PTHR23024:SF113">
    <property type="entry name" value="CARBOXYLESTERASE 8-RELATED"/>
    <property type="match status" value="1"/>
</dbReference>
<proteinExistence type="predicted"/>
<accession>A0AAP0K1J0</accession>
<name>A0AAP0K1J0_9MAGN</name>
<sequence length="327" mass="36110">MDPYKFLNISPNPDGSLTRHPRIPTSPPSSTDQPNNNSTVISADFPLNPSKNTWFRLYKPINTPTNTKLPIIIYFHGGGFVLFSAASQPFHESCNELASQLQALILSVEYRLAPEHRLPCAYEDAIDAILWVREQALNGGNNWFDNSVDFSRCFLMGSSSGGNIVYNAGLISLKMGLIGGGDEEHVKIDGLIMNQPFFGGVERTDSELRYADDRILPLPAGDLLWELALPIGSDRDHEFCNPLRSGGRGGIIERLPRCFVNGYGWDPLIDKQREFAKMLKRSGVCVVERFVDDGFHACELFDPAKAKALVVAIKEFIYGSGGAKSAL</sequence>
<dbReference type="InterPro" id="IPR050466">
    <property type="entry name" value="Carboxylest/Gibb_receptor"/>
</dbReference>
<comment type="caution">
    <text evidence="3">The sequence shown here is derived from an EMBL/GenBank/DDBJ whole genome shotgun (WGS) entry which is preliminary data.</text>
</comment>